<organism evidence="2 3">
    <name type="scientific">Halioxenophilus aromaticivorans</name>
    <dbReference type="NCBI Taxonomy" id="1306992"/>
    <lineage>
        <taxon>Bacteria</taxon>
        <taxon>Pseudomonadati</taxon>
        <taxon>Pseudomonadota</taxon>
        <taxon>Gammaproteobacteria</taxon>
        <taxon>Alteromonadales</taxon>
        <taxon>Alteromonadaceae</taxon>
        <taxon>Halioxenophilus</taxon>
    </lineage>
</organism>
<feature type="compositionally biased region" description="Polar residues" evidence="1">
    <location>
        <begin position="41"/>
        <end position="58"/>
    </location>
</feature>
<comment type="caution">
    <text evidence="2">The sequence shown here is derived from an EMBL/GenBank/DDBJ whole genome shotgun (WGS) entry which is preliminary data.</text>
</comment>
<reference evidence="3" key="1">
    <citation type="journal article" date="2019" name="Int. J. Syst. Evol. Microbiol.">
        <title>The Global Catalogue of Microorganisms (GCM) 10K type strain sequencing project: providing services to taxonomists for standard genome sequencing and annotation.</title>
        <authorList>
            <consortium name="The Broad Institute Genomics Platform"/>
            <consortium name="The Broad Institute Genome Sequencing Center for Infectious Disease"/>
            <person name="Wu L."/>
            <person name="Ma J."/>
        </authorList>
    </citation>
    <scope>NUCLEOTIDE SEQUENCE [LARGE SCALE GENOMIC DNA]</scope>
    <source>
        <strain evidence="3">JCM 19134</strain>
    </source>
</reference>
<name>A0AAV3UAF3_9ALTE</name>
<feature type="region of interest" description="Disordered" evidence="1">
    <location>
        <begin position="41"/>
        <end position="66"/>
    </location>
</feature>
<sequence length="66" mass="7231">MSGVKKNGTSLFRTTHQIITGRKHFPAMLDPYAAFFLRTSNNQISPNTGSKNSGNTATVWKDSTEA</sequence>
<gene>
    <name evidence="2" type="ORF">GCM10025791_49730</name>
</gene>
<dbReference type="Proteomes" id="UP001409585">
    <property type="component" value="Unassembled WGS sequence"/>
</dbReference>
<protein>
    <submittedName>
        <fullName evidence="2">Uncharacterized protein</fullName>
    </submittedName>
</protein>
<evidence type="ECO:0000313" key="2">
    <source>
        <dbReference type="EMBL" id="GAA4962121.1"/>
    </source>
</evidence>
<proteinExistence type="predicted"/>
<accession>A0AAV3UAF3</accession>
<dbReference type="EMBL" id="BAABLX010000080">
    <property type="protein sequence ID" value="GAA4962121.1"/>
    <property type="molecule type" value="Genomic_DNA"/>
</dbReference>
<keyword evidence="3" id="KW-1185">Reference proteome</keyword>
<evidence type="ECO:0000256" key="1">
    <source>
        <dbReference type="SAM" id="MobiDB-lite"/>
    </source>
</evidence>
<evidence type="ECO:0000313" key="3">
    <source>
        <dbReference type="Proteomes" id="UP001409585"/>
    </source>
</evidence>
<dbReference type="AlphaFoldDB" id="A0AAV3UAF3"/>